<dbReference type="GO" id="GO:0047372">
    <property type="term" value="F:monoacylglycerol lipase activity"/>
    <property type="evidence" value="ECO:0007669"/>
    <property type="project" value="TreeGrafter"/>
</dbReference>
<feature type="domain" description="AB hydrolase-1" evidence="1">
    <location>
        <begin position="28"/>
        <end position="268"/>
    </location>
</feature>
<sequence length="281" mass="30981">MPEFRSSDNLRLWYEDTLEQGGGEGDGPPILCLSGLTRNSTDFDYVLPYLAGENRVIRLDYRGRGKSQRAPDWKTYTIPTEARDVLELLAHLGLEQVGVLGTSRGGLIAMSLALMAKSKLAGVCLVDIGPELAPDGLEAIASYLGKPPAASTYDEAVAMRATLMAGFERVPESRWREEVEKHYRETPDGLAINYDAKLRDAVLEAGAQPMPDLWPLFDAMQGLPLALIRGANSDLLSPETAVEMRRRRPDMIFADVPGRGHVPFLDEPEALEALNEWTMLL</sequence>
<dbReference type="PANTHER" id="PTHR43798">
    <property type="entry name" value="MONOACYLGLYCEROL LIPASE"/>
    <property type="match status" value="1"/>
</dbReference>
<keyword evidence="4" id="KW-1185">Reference proteome</keyword>
<dbReference type="PANTHER" id="PTHR43798:SF33">
    <property type="entry name" value="HYDROLASE, PUTATIVE (AFU_ORTHOLOGUE AFUA_2G14860)-RELATED"/>
    <property type="match status" value="1"/>
</dbReference>
<gene>
    <name evidence="2" type="ORF">BCF38_101435</name>
    <name evidence="3" type="ORF">SAMN05421539_101435</name>
</gene>
<dbReference type="Proteomes" id="UP000245839">
    <property type="component" value="Unassembled WGS sequence"/>
</dbReference>
<evidence type="ECO:0000259" key="1">
    <source>
        <dbReference type="Pfam" id="PF00561"/>
    </source>
</evidence>
<dbReference type="Proteomes" id="UP000251571">
    <property type="component" value="Unassembled WGS sequence"/>
</dbReference>
<dbReference type="InterPro" id="IPR050266">
    <property type="entry name" value="AB_hydrolase_sf"/>
</dbReference>
<reference evidence="2 4" key="2">
    <citation type="submission" date="2018-03" db="EMBL/GenBank/DDBJ databases">
        <title>Genomic Encyclopedia of Archaeal and Bacterial Type Strains, Phase II (KMG-II): from individual species to whole genera.</title>
        <authorList>
            <person name="Goeker M."/>
        </authorList>
    </citation>
    <scope>NUCLEOTIDE SEQUENCE [LARGE SCALE GENOMIC DNA]</scope>
    <source>
        <strain evidence="2 4">DSM 25227</strain>
    </source>
</reference>
<organism evidence="3 5">
    <name type="scientific">Jannaschia seohaensis</name>
    <dbReference type="NCBI Taxonomy" id="475081"/>
    <lineage>
        <taxon>Bacteria</taxon>
        <taxon>Pseudomonadati</taxon>
        <taxon>Pseudomonadota</taxon>
        <taxon>Alphaproteobacteria</taxon>
        <taxon>Rhodobacterales</taxon>
        <taxon>Roseobacteraceae</taxon>
        <taxon>Jannaschia</taxon>
    </lineage>
</organism>
<dbReference type="SUPFAM" id="SSF53474">
    <property type="entry name" value="alpha/beta-Hydrolases"/>
    <property type="match status" value="1"/>
</dbReference>
<proteinExistence type="predicted"/>
<reference evidence="3 5" key="1">
    <citation type="submission" date="2016-10" db="EMBL/GenBank/DDBJ databases">
        <authorList>
            <person name="Cai Z."/>
        </authorList>
    </citation>
    <scope>NUCLEOTIDE SEQUENCE [LARGE SCALE GENOMIC DNA]</scope>
    <source>
        <strain evidence="3 5">DSM 25227</strain>
    </source>
</reference>
<dbReference type="Pfam" id="PF00561">
    <property type="entry name" value="Abhydrolase_1"/>
    <property type="match status" value="1"/>
</dbReference>
<dbReference type="RefSeq" id="WP_109562620.1">
    <property type="nucleotide sequence ID" value="NZ_QGDJ01000001.1"/>
</dbReference>
<accession>A0A2Y9A1N9</accession>
<protein>
    <submittedName>
        <fullName evidence="3">Pimeloyl-ACP methyl ester carboxylesterase</fullName>
    </submittedName>
</protein>
<dbReference type="EMBL" id="UETC01000001">
    <property type="protein sequence ID" value="SSA38304.1"/>
    <property type="molecule type" value="Genomic_DNA"/>
</dbReference>
<dbReference type="GO" id="GO:0046464">
    <property type="term" value="P:acylglycerol catabolic process"/>
    <property type="evidence" value="ECO:0007669"/>
    <property type="project" value="TreeGrafter"/>
</dbReference>
<dbReference type="EMBL" id="QGDJ01000001">
    <property type="protein sequence ID" value="PWJ22026.1"/>
    <property type="molecule type" value="Genomic_DNA"/>
</dbReference>
<evidence type="ECO:0000313" key="4">
    <source>
        <dbReference type="Proteomes" id="UP000245839"/>
    </source>
</evidence>
<dbReference type="InterPro" id="IPR000073">
    <property type="entry name" value="AB_hydrolase_1"/>
</dbReference>
<evidence type="ECO:0000313" key="5">
    <source>
        <dbReference type="Proteomes" id="UP000251571"/>
    </source>
</evidence>
<name>A0A2Y9A1N9_9RHOB</name>
<evidence type="ECO:0000313" key="2">
    <source>
        <dbReference type="EMBL" id="PWJ22026.1"/>
    </source>
</evidence>
<dbReference type="AlphaFoldDB" id="A0A2Y9A1N9"/>
<evidence type="ECO:0000313" key="3">
    <source>
        <dbReference type="EMBL" id="SSA38304.1"/>
    </source>
</evidence>
<dbReference type="InterPro" id="IPR029058">
    <property type="entry name" value="AB_hydrolase_fold"/>
</dbReference>
<dbReference type="Gene3D" id="3.40.50.1820">
    <property type="entry name" value="alpha/beta hydrolase"/>
    <property type="match status" value="1"/>
</dbReference>
<dbReference type="GO" id="GO:0016020">
    <property type="term" value="C:membrane"/>
    <property type="evidence" value="ECO:0007669"/>
    <property type="project" value="TreeGrafter"/>
</dbReference>
<dbReference type="OrthoDB" id="9791366at2"/>